<proteinExistence type="predicted"/>
<dbReference type="Proteomes" id="UP000019593">
    <property type="component" value="Chromosome"/>
</dbReference>
<evidence type="ECO:0000256" key="1">
    <source>
        <dbReference type="SAM" id="MobiDB-lite"/>
    </source>
</evidence>
<gene>
    <name evidence="2" type="ORF">roselon_02182</name>
</gene>
<feature type="region of interest" description="Disordered" evidence="1">
    <location>
        <begin position="191"/>
        <end position="210"/>
    </location>
</feature>
<dbReference type="STRING" id="1294273.roselon_02182"/>
<protein>
    <recommendedName>
        <fullName evidence="4">Threonine kinase in B12 biosynthesis</fullName>
    </recommendedName>
</protein>
<dbReference type="OrthoDB" id="7687262at2"/>
<sequence>MVFVAGHFGEWLQGRVGPAAEVALITLACPVAGARAEIAASATLGLEQAEPLLDIARCRGFLRHLGLADALRIRLQADLPPGGGAGMSTASLVALARAAGAPEDRIAAACLAVEGATDPVMLPCPDAVLWAPRSARCLAGMPPPPAAEIVGGYWGPPCRTDPGDTAFPEIDDLVSAWATGPDLPEAARLAARSATRTTRSRGPKNDPTPAMARDLAALGWARAHTGPARALIFAPGQAPADAEDHLRRAGYTHILRFRTGGRA</sequence>
<dbReference type="HOGENOM" id="CLU_1115082_0_0_5"/>
<dbReference type="PATRIC" id="fig|1294273.3.peg.2153"/>
<dbReference type="KEGG" id="red:roselon_02182"/>
<keyword evidence="3" id="KW-1185">Reference proteome</keyword>
<dbReference type="AlphaFoldDB" id="W8SPS8"/>
<evidence type="ECO:0000313" key="3">
    <source>
        <dbReference type="Proteomes" id="UP000019593"/>
    </source>
</evidence>
<dbReference type="eggNOG" id="COG4542">
    <property type="taxonomic scope" value="Bacteria"/>
</dbReference>
<dbReference type="EMBL" id="CP004372">
    <property type="protein sequence ID" value="AHM04525.1"/>
    <property type="molecule type" value="Genomic_DNA"/>
</dbReference>
<organism evidence="2 3">
    <name type="scientific">Roseicyclus elongatus DSM 19469</name>
    <dbReference type="NCBI Taxonomy" id="1294273"/>
    <lineage>
        <taxon>Bacteria</taxon>
        <taxon>Pseudomonadati</taxon>
        <taxon>Pseudomonadota</taxon>
        <taxon>Alphaproteobacteria</taxon>
        <taxon>Rhodobacterales</taxon>
        <taxon>Roseobacteraceae</taxon>
        <taxon>Roseicyclus</taxon>
    </lineage>
</organism>
<evidence type="ECO:0000313" key="2">
    <source>
        <dbReference type="EMBL" id="AHM04525.1"/>
    </source>
</evidence>
<name>W8SPS8_9RHOB</name>
<reference evidence="2 3" key="1">
    <citation type="submission" date="2013-03" db="EMBL/GenBank/DDBJ databases">
        <authorList>
            <person name="Fiebig A."/>
            <person name="Goeker M."/>
            <person name="Klenk H.-P.P."/>
        </authorList>
    </citation>
    <scope>NUCLEOTIDE SEQUENCE [LARGE SCALE GENOMIC DNA]</scope>
    <source>
        <strain evidence="3">DSM 19469</strain>
    </source>
</reference>
<accession>W8SPS8</accession>
<evidence type="ECO:0008006" key="4">
    <source>
        <dbReference type="Google" id="ProtNLM"/>
    </source>
</evidence>